<proteinExistence type="predicted"/>
<organism evidence="3 4">
    <name type="scientific">Nonomuraea montanisoli</name>
    <dbReference type="NCBI Taxonomy" id="2741721"/>
    <lineage>
        <taxon>Bacteria</taxon>
        <taxon>Bacillati</taxon>
        <taxon>Actinomycetota</taxon>
        <taxon>Actinomycetes</taxon>
        <taxon>Streptosporangiales</taxon>
        <taxon>Streptosporangiaceae</taxon>
        <taxon>Nonomuraea</taxon>
    </lineage>
</organism>
<dbReference type="AlphaFoldDB" id="A0A7Y6IB77"/>
<protein>
    <submittedName>
        <fullName evidence="3">Uncharacterized protein</fullName>
    </submittedName>
</protein>
<evidence type="ECO:0000313" key="3">
    <source>
        <dbReference type="EMBL" id="NUW33744.1"/>
    </source>
</evidence>
<evidence type="ECO:0000313" key="4">
    <source>
        <dbReference type="Proteomes" id="UP000586042"/>
    </source>
</evidence>
<reference evidence="3 4" key="1">
    <citation type="submission" date="2020-06" db="EMBL/GenBank/DDBJ databases">
        <title>Nonomuraea sp. SMC257, a novel actinomycete isolated from soil.</title>
        <authorList>
            <person name="Chanama M."/>
        </authorList>
    </citation>
    <scope>NUCLEOTIDE SEQUENCE [LARGE SCALE GENOMIC DNA]</scope>
    <source>
        <strain evidence="3 4">SMC257</strain>
    </source>
</reference>
<comment type="caution">
    <text evidence="3">The sequence shown here is derived from an EMBL/GenBank/DDBJ whole genome shotgun (WGS) entry which is preliminary data.</text>
</comment>
<sequence>MTVPSGPSGEPPKLILPGHTAPPGDRQLHITNAHGTVQRTITISPAQPADPGFYRRLLQGLNPLRQSNRAAMAVSGLGVAALALDVAATLNMGNPFLFYLRRELWKDMAGALEGSRSDLWRSFFDDITPNWKGLAQQTLQQYVRFNVNGLYGQLGKISGEMSSTMHSQYKEVMDYDLSVFGLYAASAPLLRAVATMSAHPLGRIALMSQITLFLSGLGNLVKQFADVYTKYESELNKLELKLNDLRGAFYRSGDPARGARDLHLTDAIADPAQVDEYWVPMSKTDAPAKSHPPARSAT</sequence>
<dbReference type="Proteomes" id="UP000586042">
    <property type="component" value="Unassembled WGS sequence"/>
</dbReference>
<feature type="coiled-coil region" evidence="1">
    <location>
        <begin position="221"/>
        <end position="248"/>
    </location>
</feature>
<accession>A0A7Y6IB77</accession>
<feature type="region of interest" description="Disordered" evidence="2">
    <location>
        <begin position="1"/>
        <end position="23"/>
    </location>
</feature>
<evidence type="ECO:0000256" key="2">
    <source>
        <dbReference type="SAM" id="MobiDB-lite"/>
    </source>
</evidence>
<keyword evidence="4" id="KW-1185">Reference proteome</keyword>
<dbReference type="EMBL" id="JABWGN010000007">
    <property type="protein sequence ID" value="NUW33744.1"/>
    <property type="molecule type" value="Genomic_DNA"/>
</dbReference>
<gene>
    <name evidence="3" type="ORF">HTZ77_20225</name>
</gene>
<name>A0A7Y6IB77_9ACTN</name>
<keyword evidence="1" id="KW-0175">Coiled coil</keyword>
<evidence type="ECO:0000256" key="1">
    <source>
        <dbReference type="SAM" id="Coils"/>
    </source>
</evidence>
<dbReference type="RefSeq" id="WP_175591168.1">
    <property type="nucleotide sequence ID" value="NZ_JABWGN010000007.1"/>
</dbReference>